<dbReference type="InterPro" id="IPR057670">
    <property type="entry name" value="SH3_retrovirus"/>
</dbReference>
<reference evidence="5" key="1">
    <citation type="journal article" date="2021" name="Proc. Natl. Acad. Sci. U.S.A.">
        <title>Three genomes in the algal genus Volvox reveal the fate of a haploid sex-determining region after a transition to homothallism.</title>
        <authorList>
            <person name="Yamamoto K."/>
            <person name="Hamaji T."/>
            <person name="Kawai-Toyooka H."/>
            <person name="Matsuzaki R."/>
            <person name="Takahashi F."/>
            <person name="Nishimura Y."/>
            <person name="Kawachi M."/>
            <person name="Noguchi H."/>
            <person name="Minakuchi Y."/>
            <person name="Umen J.G."/>
            <person name="Toyoda A."/>
            <person name="Nozaki H."/>
        </authorList>
    </citation>
    <scope>NUCLEOTIDE SEQUENCE</scope>
    <source>
        <strain evidence="5">NIES-3780</strain>
    </source>
</reference>
<dbReference type="GO" id="GO:0015074">
    <property type="term" value="P:DNA integration"/>
    <property type="evidence" value="ECO:0007669"/>
    <property type="project" value="InterPro"/>
</dbReference>
<dbReference type="PANTHER" id="PTHR42648:SF28">
    <property type="entry name" value="TRANSPOSON-ENCODED PROTEIN WITH RIBONUCLEASE H-LIKE AND RETROVIRUS ZINC FINGER-LIKE DOMAINS"/>
    <property type="match status" value="1"/>
</dbReference>
<dbReference type="EMBL" id="BNCO01000066">
    <property type="protein sequence ID" value="GIL64370.1"/>
    <property type="molecule type" value="Genomic_DNA"/>
</dbReference>
<evidence type="ECO:0000256" key="1">
    <source>
        <dbReference type="ARBA" id="ARBA00022723"/>
    </source>
</evidence>
<dbReference type="AlphaFoldDB" id="A0A8J4BNX5"/>
<keyword evidence="6" id="KW-1185">Reference proteome</keyword>
<dbReference type="InterPro" id="IPR001584">
    <property type="entry name" value="Integrase_cat-core"/>
</dbReference>
<dbReference type="GO" id="GO:0016787">
    <property type="term" value="F:hydrolase activity"/>
    <property type="evidence" value="ECO:0007669"/>
    <property type="project" value="UniProtKB-KW"/>
</dbReference>
<dbReference type="GO" id="GO:0003676">
    <property type="term" value="F:nucleic acid binding"/>
    <property type="evidence" value="ECO:0007669"/>
    <property type="project" value="InterPro"/>
</dbReference>
<dbReference type="Pfam" id="PF25597">
    <property type="entry name" value="SH3_retrovirus"/>
    <property type="match status" value="1"/>
</dbReference>
<sequence length="509" mass="56230">RGRHASTGHKSERSMELVHMDVCGPMPEESPNGSRYMTVLYDDYTKFSAVAFTDTKEAVKEKVVTMITQLENMCGNRTWEIRSDRGGEFLNEELRSFFRQKGIRHGMTVGYTPEQNGAAERLNRTLIEKMQALLIDSKLPQEMWAEAAATANYLRNISPAEGVQCTPYELFTGKIPEVGHLRVFGCVAYVHIPKVKRNKLDPVSRKGVLVGYGNGGQYRILFPDGAVSVHTDVEFDEGVIGMPQSRRKLSSMREDDDTDTDTDTEMGELRSRAPPPVVSNGGGGGSTSSAEPGSNQMGPSAAPSTSGVTAGAGPSGSQPDTRSSTHTEDNNDDEEEEDMEMDESLDEDEGFVRRYPVRDRKRPCEWWRNERAVSQRVNIAIRMKEPATYEEAVRGPQSHEWGKAMDAEIEAQLANGTWELGVPPKGAKVLPCRWVYKVKTNPDGSVDRFKARLVAKGFAQREGVDYGELFAPTSRASSFRALLAVAAARGLQVHQLDVATAFLNGELKE</sequence>
<dbReference type="Proteomes" id="UP000747399">
    <property type="component" value="Unassembled WGS sequence"/>
</dbReference>
<accession>A0A8J4BNX5</accession>
<evidence type="ECO:0000313" key="6">
    <source>
        <dbReference type="Proteomes" id="UP000747399"/>
    </source>
</evidence>
<dbReference type="PANTHER" id="PTHR42648">
    <property type="entry name" value="TRANSPOSASE, PUTATIVE-RELATED"/>
    <property type="match status" value="1"/>
</dbReference>
<keyword evidence="2" id="KW-0378">Hydrolase</keyword>
<feature type="non-terminal residue" evidence="5">
    <location>
        <position position="509"/>
    </location>
</feature>
<gene>
    <name evidence="5" type="ORF">Vafri_18210</name>
</gene>
<evidence type="ECO:0000259" key="4">
    <source>
        <dbReference type="PROSITE" id="PS50994"/>
    </source>
</evidence>
<dbReference type="InterPro" id="IPR036397">
    <property type="entry name" value="RNaseH_sf"/>
</dbReference>
<evidence type="ECO:0000256" key="2">
    <source>
        <dbReference type="ARBA" id="ARBA00022801"/>
    </source>
</evidence>
<feature type="compositionally biased region" description="Acidic residues" evidence="3">
    <location>
        <begin position="254"/>
        <end position="266"/>
    </location>
</feature>
<dbReference type="InterPro" id="IPR012337">
    <property type="entry name" value="RNaseH-like_sf"/>
</dbReference>
<feature type="region of interest" description="Disordered" evidence="3">
    <location>
        <begin position="238"/>
        <end position="350"/>
    </location>
</feature>
<dbReference type="InterPro" id="IPR039537">
    <property type="entry name" value="Retrotran_Ty1/copia-like"/>
</dbReference>
<dbReference type="GO" id="GO:0046872">
    <property type="term" value="F:metal ion binding"/>
    <property type="evidence" value="ECO:0007669"/>
    <property type="project" value="UniProtKB-KW"/>
</dbReference>
<dbReference type="Pfam" id="PF07727">
    <property type="entry name" value="RVT_2"/>
    <property type="match status" value="1"/>
</dbReference>
<evidence type="ECO:0000313" key="5">
    <source>
        <dbReference type="EMBL" id="GIL64370.1"/>
    </source>
</evidence>
<feature type="compositionally biased region" description="Acidic residues" evidence="3">
    <location>
        <begin position="330"/>
        <end position="349"/>
    </location>
</feature>
<comment type="caution">
    <text evidence="5">The sequence shown here is derived from an EMBL/GenBank/DDBJ whole genome shotgun (WGS) entry which is preliminary data.</text>
</comment>
<dbReference type="PROSITE" id="PS50994">
    <property type="entry name" value="INTEGRASE"/>
    <property type="match status" value="1"/>
</dbReference>
<dbReference type="Pfam" id="PF00665">
    <property type="entry name" value="rve"/>
    <property type="match status" value="1"/>
</dbReference>
<keyword evidence="1" id="KW-0479">Metal-binding</keyword>
<feature type="non-terminal residue" evidence="5">
    <location>
        <position position="1"/>
    </location>
</feature>
<organism evidence="5 6">
    <name type="scientific">Volvox africanus</name>
    <dbReference type="NCBI Taxonomy" id="51714"/>
    <lineage>
        <taxon>Eukaryota</taxon>
        <taxon>Viridiplantae</taxon>
        <taxon>Chlorophyta</taxon>
        <taxon>core chlorophytes</taxon>
        <taxon>Chlorophyceae</taxon>
        <taxon>CS clade</taxon>
        <taxon>Chlamydomonadales</taxon>
        <taxon>Volvocaceae</taxon>
        <taxon>Volvox</taxon>
    </lineage>
</organism>
<protein>
    <recommendedName>
        <fullName evidence="4">Integrase catalytic domain-containing protein</fullName>
    </recommendedName>
</protein>
<evidence type="ECO:0000256" key="3">
    <source>
        <dbReference type="SAM" id="MobiDB-lite"/>
    </source>
</evidence>
<feature type="compositionally biased region" description="Polar residues" evidence="3">
    <location>
        <begin position="295"/>
        <end position="308"/>
    </location>
</feature>
<name>A0A8J4BNX5_9CHLO</name>
<dbReference type="InterPro" id="IPR013103">
    <property type="entry name" value="RVT_2"/>
</dbReference>
<feature type="domain" description="Integrase catalytic" evidence="4">
    <location>
        <begin position="10"/>
        <end position="175"/>
    </location>
</feature>
<dbReference type="SUPFAM" id="SSF53098">
    <property type="entry name" value="Ribonuclease H-like"/>
    <property type="match status" value="1"/>
</dbReference>
<dbReference type="Gene3D" id="3.30.420.10">
    <property type="entry name" value="Ribonuclease H-like superfamily/Ribonuclease H"/>
    <property type="match status" value="1"/>
</dbReference>
<proteinExistence type="predicted"/>